<dbReference type="OrthoDB" id="307871at2759"/>
<dbReference type="PROSITE" id="PS51082">
    <property type="entry name" value="WH2"/>
    <property type="match status" value="1"/>
</dbReference>
<dbReference type="InterPro" id="IPR028290">
    <property type="entry name" value="WASH1"/>
</dbReference>
<accession>A0A158Q6K5</accession>
<dbReference type="EMBL" id="UYYG01001264">
    <property type="protein sequence ID" value="VDN60902.1"/>
    <property type="molecule type" value="Genomic_DNA"/>
</dbReference>
<dbReference type="WBParaSite" id="DME_0001034501-mRNA-1">
    <property type="protein sequence ID" value="DME_0001034501-mRNA-1"/>
    <property type="gene ID" value="DME_0001034501"/>
</dbReference>
<dbReference type="InterPro" id="IPR021854">
    <property type="entry name" value="WASH1_WAHD"/>
</dbReference>
<dbReference type="GO" id="GO:0034314">
    <property type="term" value="P:Arp2/3 complex-mediated actin nucleation"/>
    <property type="evidence" value="ECO:0007669"/>
    <property type="project" value="InterPro"/>
</dbReference>
<dbReference type="GO" id="GO:0055037">
    <property type="term" value="C:recycling endosome"/>
    <property type="evidence" value="ECO:0007669"/>
    <property type="project" value="TreeGrafter"/>
</dbReference>
<evidence type="ECO:0000256" key="3">
    <source>
        <dbReference type="SAM" id="MobiDB-lite"/>
    </source>
</evidence>
<dbReference type="Pfam" id="PF11945">
    <property type="entry name" value="WASH_WAHD"/>
    <property type="match status" value="1"/>
</dbReference>
<dbReference type="GO" id="GO:0042147">
    <property type="term" value="P:retrograde transport, endosome to Golgi"/>
    <property type="evidence" value="ECO:0007669"/>
    <property type="project" value="TreeGrafter"/>
</dbReference>
<reference evidence="8" key="1">
    <citation type="submission" date="2016-04" db="UniProtKB">
        <authorList>
            <consortium name="WormBaseParasite"/>
        </authorList>
    </citation>
    <scope>IDENTIFICATION</scope>
</reference>
<feature type="region of interest" description="Disordered" evidence="3">
    <location>
        <begin position="478"/>
        <end position="502"/>
    </location>
</feature>
<evidence type="ECO:0000313" key="5">
    <source>
        <dbReference type="EMBL" id="VDN60902.1"/>
    </source>
</evidence>
<organism evidence="6 8">
    <name type="scientific">Dracunculus medinensis</name>
    <name type="common">Guinea worm</name>
    <dbReference type="NCBI Taxonomy" id="318479"/>
    <lineage>
        <taxon>Eukaryota</taxon>
        <taxon>Metazoa</taxon>
        <taxon>Ecdysozoa</taxon>
        <taxon>Nematoda</taxon>
        <taxon>Chromadorea</taxon>
        <taxon>Rhabditida</taxon>
        <taxon>Spirurina</taxon>
        <taxon>Dracunculoidea</taxon>
        <taxon>Dracunculidae</taxon>
        <taxon>Dracunculus</taxon>
    </lineage>
</organism>
<feature type="region of interest" description="Disordered" evidence="3">
    <location>
        <begin position="408"/>
        <end position="427"/>
    </location>
</feature>
<dbReference type="GO" id="GO:0003779">
    <property type="term" value="F:actin binding"/>
    <property type="evidence" value="ECO:0007669"/>
    <property type="project" value="UniProtKB-KW"/>
</dbReference>
<evidence type="ECO:0000256" key="1">
    <source>
        <dbReference type="ARBA" id="ARBA00005602"/>
    </source>
</evidence>
<dbReference type="AlphaFoldDB" id="A0A158Q6K5"/>
<proteinExistence type="inferred from homology"/>
<sequence length="502" mass="55488">MTVELILSESYGVEAVEEICHGIEQISTIANDIFARISSRLAEFNGNISRVQCDIKRIAEKVNAVQTLKKAIIVHSPARFPPNNFKSSVFLFDDLNKISWKNENEKSSQKIKKKVLYRLTDIKTTAAHKDKFFYIIRKRNLVTKHEKRPPIEKLSSVANLFLFNTSLNFYANDEFTDPLDNSKSLLRQKQKAESSVVKNVNAEHSMFDVSIERVDDPLQYRPELGTLQDFDFPDILPNLSGIVTDLSLIGFNFASIAPSAKNFIKFENEKEANINLEKSEALEISHANTEVEFASVSFVEAIPSSEKSREYIHSLQAPSRTLSVQNPLISVIQTQSDSTSALLPSASALDPSSPQSPQPPLPPPPPPPPPPPMPVPVLANTKKNSNNIYEANNDDGRASLMEAIRRAGGTKGAKLRSVSQKDDNKENEQLSVLAKPICLSGGDDLMSSLTKALEMRRKVIAGSERSNIGVAALARMSALIPPPPKDDDEGHSDDGSDNNDWN</sequence>
<protein>
    <submittedName>
        <fullName evidence="8">WH2 domain-containing protein</fullName>
    </submittedName>
</protein>
<dbReference type="GO" id="GO:0005769">
    <property type="term" value="C:early endosome"/>
    <property type="evidence" value="ECO:0007669"/>
    <property type="project" value="InterPro"/>
</dbReference>
<dbReference type="PANTHER" id="PTHR23331:SF1">
    <property type="entry name" value="WASH COMPLEX SUBUNIT 1"/>
    <property type="match status" value="1"/>
</dbReference>
<keyword evidence="2" id="KW-0009">Actin-binding</keyword>
<dbReference type="InterPro" id="IPR003124">
    <property type="entry name" value="WH2_dom"/>
</dbReference>
<dbReference type="GO" id="GO:0043015">
    <property type="term" value="F:gamma-tubulin binding"/>
    <property type="evidence" value="ECO:0007669"/>
    <property type="project" value="TreeGrafter"/>
</dbReference>
<dbReference type="PANTHER" id="PTHR23331">
    <property type="entry name" value="CXYORF1"/>
    <property type="match status" value="1"/>
</dbReference>
<gene>
    <name evidence="5" type="ORF">DME_LOCUS10875</name>
</gene>
<evidence type="ECO:0000313" key="7">
    <source>
        <dbReference type="Proteomes" id="UP000274756"/>
    </source>
</evidence>
<dbReference type="GO" id="GO:0032456">
    <property type="term" value="P:endocytic recycling"/>
    <property type="evidence" value="ECO:0007669"/>
    <property type="project" value="TreeGrafter"/>
</dbReference>
<feature type="compositionally biased region" description="Acidic residues" evidence="3">
    <location>
        <begin position="486"/>
        <end position="502"/>
    </location>
</feature>
<dbReference type="Proteomes" id="UP000274756">
    <property type="component" value="Unassembled WGS sequence"/>
</dbReference>
<evidence type="ECO:0000259" key="4">
    <source>
        <dbReference type="PROSITE" id="PS51082"/>
    </source>
</evidence>
<feature type="compositionally biased region" description="Pro residues" evidence="3">
    <location>
        <begin position="354"/>
        <end position="375"/>
    </location>
</feature>
<evidence type="ECO:0000313" key="8">
    <source>
        <dbReference type="WBParaSite" id="DME_0001034501-mRNA-1"/>
    </source>
</evidence>
<evidence type="ECO:0000313" key="6">
    <source>
        <dbReference type="Proteomes" id="UP000038040"/>
    </source>
</evidence>
<name>A0A158Q6K5_DRAME</name>
<reference evidence="5 7" key="2">
    <citation type="submission" date="2018-11" db="EMBL/GenBank/DDBJ databases">
        <authorList>
            <consortium name="Pathogen Informatics"/>
        </authorList>
    </citation>
    <scope>NUCLEOTIDE SEQUENCE [LARGE SCALE GENOMIC DNA]</scope>
</reference>
<dbReference type="Proteomes" id="UP000038040">
    <property type="component" value="Unplaced"/>
</dbReference>
<feature type="domain" description="WH2" evidence="4">
    <location>
        <begin position="396"/>
        <end position="418"/>
    </location>
</feature>
<feature type="region of interest" description="Disordered" evidence="3">
    <location>
        <begin position="340"/>
        <end position="380"/>
    </location>
</feature>
<dbReference type="GO" id="GO:0006887">
    <property type="term" value="P:exocytosis"/>
    <property type="evidence" value="ECO:0007669"/>
    <property type="project" value="TreeGrafter"/>
</dbReference>
<keyword evidence="7" id="KW-1185">Reference proteome</keyword>
<comment type="similarity">
    <text evidence="1">Belongs to the WASH1 family.</text>
</comment>
<evidence type="ECO:0000256" key="2">
    <source>
        <dbReference type="ARBA" id="ARBA00023203"/>
    </source>
</evidence>
<feature type="compositionally biased region" description="Low complexity" evidence="3">
    <location>
        <begin position="340"/>
        <end position="353"/>
    </location>
</feature>
<dbReference type="GO" id="GO:0071203">
    <property type="term" value="C:WASH complex"/>
    <property type="evidence" value="ECO:0007669"/>
    <property type="project" value="InterPro"/>
</dbReference>
<dbReference type="STRING" id="318479.A0A158Q6K5"/>
<dbReference type="GO" id="GO:0043014">
    <property type="term" value="F:alpha-tubulin binding"/>
    <property type="evidence" value="ECO:0007669"/>
    <property type="project" value="InterPro"/>
</dbReference>
<dbReference type="GO" id="GO:0005829">
    <property type="term" value="C:cytosol"/>
    <property type="evidence" value="ECO:0007669"/>
    <property type="project" value="GOC"/>
</dbReference>